<feature type="region of interest" description="Disordered" evidence="1">
    <location>
        <begin position="1"/>
        <end position="50"/>
    </location>
</feature>
<dbReference type="EMBL" id="WUXR01000001">
    <property type="protein sequence ID" value="MBM4564115.1"/>
    <property type="molecule type" value="Genomic_DNA"/>
</dbReference>
<dbReference type="EMBL" id="WVDC01000005">
    <property type="protein sequence ID" value="NKW42769.1"/>
    <property type="molecule type" value="Genomic_DNA"/>
</dbReference>
<feature type="transmembrane region" description="Helical" evidence="2">
    <location>
        <begin position="58"/>
        <end position="78"/>
    </location>
</feature>
<dbReference type="EMBL" id="WVBC01000002">
    <property type="protein sequence ID" value="NKT77689.1"/>
    <property type="molecule type" value="Genomic_DNA"/>
</dbReference>
<evidence type="ECO:0000313" key="3">
    <source>
        <dbReference type="EMBL" id="MBM4564115.1"/>
    </source>
</evidence>
<evidence type="ECO:0000313" key="5">
    <source>
        <dbReference type="EMBL" id="NKW42769.1"/>
    </source>
</evidence>
<evidence type="ECO:0000313" key="4">
    <source>
        <dbReference type="EMBL" id="NKT77689.1"/>
    </source>
</evidence>
<sequence length="107" mass="11158">MDGEYAMPYRTPPRTEVPPEFRGPDFLTADLPPSARPGHPPADSDTSARRARAGAVRLVDAVVVASGVFPGGLTWWCSRSTTDGLVVGGFTAVCTAIAAFAIGRPTA</sequence>
<keyword evidence="2" id="KW-0472">Membrane</keyword>
<keyword evidence="2" id="KW-1133">Transmembrane helix</keyword>
<gene>
    <name evidence="3" type="ORF">GS441_01115</name>
    <name evidence="4" type="ORF">GS882_05645</name>
    <name evidence="5" type="ORF">GS947_14395</name>
</gene>
<evidence type="ECO:0000313" key="6">
    <source>
        <dbReference type="Proteomes" id="UP000808906"/>
    </source>
</evidence>
<feature type="transmembrane region" description="Helical" evidence="2">
    <location>
        <begin position="84"/>
        <end position="103"/>
    </location>
</feature>
<accession>A0A9Q2UML2</accession>
<dbReference type="AlphaFoldDB" id="A0A9Q2UML2"/>
<name>A0A9Q2UML2_RHOHA</name>
<evidence type="ECO:0000256" key="2">
    <source>
        <dbReference type="SAM" id="Phobius"/>
    </source>
</evidence>
<reference evidence="4" key="2">
    <citation type="journal article" date="2020" name="Environ. Microbiol.">
        <title>The novel and transferable erm(51) gene confers Macrolides, Lincosamides, and Streptogramins B (MLSB) resistance to clonal Rhodococcus equi in the environment.</title>
        <authorList>
            <person name="Huber L."/>
            <person name="Giguere S."/>
            <person name="Slovis N.M."/>
            <person name="Alvarez-Narvaez S."/>
            <person name="Hart K.A."/>
            <person name="Greiter M."/>
            <person name="Morris E.R.A."/>
            <person name="Cohen N.D."/>
        </authorList>
    </citation>
    <scope>NUCLEOTIDE SEQUENCE</scope>
    <source>
        <strain evidence="4">Lh_116_1</strain>
        <strain evidence="5">Lh_16_1</strain>
    </source>
</reference>
<dbReference type="Proteomes" id="UP000608063">
    <property type="component" value="Unassembled WGS sequence"/>
</dbReference>
<protein>
    <submittedName>
        <fullName evidence="3">Uncharacterized protein</fullName>
    </submittedName>
</protein>
<organism evidence="3 6">
    <name type="scientific">Rhodococcus hoagii</name>
    <name type="common">Corynebacterium equii</name>
    <dbReference type="NCBI Taxonomy" id="43767"/>
    <lineage>
        <taxon>Bacteria</taxon>
        <taxon>Bacillati</taxon>
        <taxon>Actinomycetota</taxon>
        <taxon>Actinomycetes</taxon>
        <taxon>Mycobacteriales</taxon>
        <taxon>Nocardiaceae</taxon>
        <taxon>Prescottella</taxon>
    </lineage>
</organism>
<dbReference type="Proteomes" id="UP000603463">
    <property type="component" value="Unassembled WGS sequence"/>
</dbReference>
<evidence type="ECO:0000256" key="1">
    <source>
        <dbReference type="SAM" id="MobiDB-lite"/>
    </source>
</evidence>
<comment type="caution">
    <text evidence="3">The sequence shown here is derived from an EMBL/GenBank/DDBJ whole genome shotgun (WGS) entry which is preliminary data.</text>
</comment>
<keyword evidence="2" id="KW-0812">Transmembrane</keyword>
<proteinExistence type="predicted"/>
<dbReference type="Proteomes" id="UP000808906">
    <property type="component" value="Unassembled WGS sequence"/>
</dbReference>
<reference evidence="3" key="1">
    <citation type="submission" date="2019-11" db="EMBL/GenBank/DDBJ databases">
        <title>Spread of Macrolides and rifampicin resistant Rhodococcus equi in clinical isolates in the USA.</title>
        <authorList>
            <person name="Alvarez-Narvaez S."/>
            <person name="Huber L."/>
            <person name="Cohen N.D."/>
            <person name="Slovis N."/>
            <person name="Greiter M."/>
            <person name="Giguere S."/>
            <person name="Hart K."/>
        </authorList>
    </citation>
    <scope>NUCLEOTIDE SEQUENCE</scope>
    <source>
        <strain evidence="3">Lh_17</strain>
    </source>
</reference>
<dbReference type="RefSeq" id="WP_084962996.1">
    <property type="nucleotide sequence ID" value="NZ_CP095477.1"/>
</dbReference>